<evidence type="ECO:0000313" key="1">
    <source>
        <dbReference type="EMBL" id="ORY73201.1"/>
    </source>
</evidence>
<dbReference type="InterPro" id="IPR002495">
    <property type="entry name" value="Glyco_trans_8"/>
</dbReference>
<dbReference type="Proteomes" id="UP000193685">
    <property type="component" value="Unassembled WGS sequence"/>
</dbReference>
<dbReference type="Gene3D" id="3.90.550.10">
    <property type="entry name" value="Spore Coat Polysaccharide Biosynthesis Protein SpsA, Chain A"/>
    <property type="match status" value="1"/>
</dbReference>
<dbReference type="RefSeq" id="XP_040721794.1">
    <property type="nucleotide sequence ID" value="XM_040867163.1"/>
</dbReference>
<keyword evidence="2" id="KW-1185">Reference proteome</keyword>
<dbReference type="OMA" id="WRRTDQT"/>
<comment type="caution">
    <text evidence="1">The sequence shown here is derived from an EMBL/GenBank/DDBJ whole genome shotgun (WGS) entry which is preliminary data.</text>
</comment>
<dbReference type="Pfam" id="PF01501">
    <property type="entry name" value="Glyco_transf_8"/>
    <property type="match status" value="1"/>
</dbReference>
<dbReference type="SUPFAM" id="SSF53448">
    <property type="entry name" value="Nucleotide-diphospho-sugar transferases"/>
    <property type="match status" value="1"/>
</dbReference>
<protein>
    <submittedName>
        <fullName evidence="1">Glycosyl transferase</fullName>
    </submittedName>
</protein>
<dbReference type="STRING" id="56484.A0A1Y2ENQ0"/>
<proteinExistence type="predicted"/>
<dbReference type="InterPro" id="IPR050587">
    <property type="entry name" value="GNT1/Glycosyltrans_8"/>
</dbReference>
<dbReference type="GeneID" id="63783762"/>
<dbReference type="OrthoDB" id="2014201at2759"/>
<feature type="non-terminal residue" evidence="1">
    <location>
        <position position="1"/>
    </location>
</feature>
<evidence type="ECO:0000313" key="2">
    <source>
        <dbReference type="Proteomes" id="UP000193685"/>
    </source>
</evidence>
<reference evidence="1 2" key="1">
    <citation type="submission" date="2016-07" db="EMBL/GenBank/DDBJ databases">
        <title>Pervasive Adenine N6-methylation of Active Genes in Fungi.</title>
        <authorList>
            <consortium name="DOE Joint Genome Institute"/>
            <person name="Mondo S.J."/>
            <person name="Dannebaum R.O."/>
            <person name="Kuo R.C."/>
            <person name="Labutti K."/>
            <person name="Haridas S."/>
            <person name="Kuo A."/>
            <person name="Salamov A."/>
            <person name="Ahrendt S.R."/>
            <person name="Lipzen A."/>
            <person name="Sullivan W."/>
            <person name="Andreopoulos W.B."/>
            <person name="Clum A."/>
            <person name="Lindquist E."/>
            <person name="Daum C."/>
            <person name="Ramamoorthy G.K."/>
            <person name="Gryganskyi A."/>
            <person name="Culley D."/>
            <person name="Magnuson J.K."/>
            <person name="James T.Y."/>
            <person name="O'Malley M.A."/>
            <person name="Stajich J.E."/>
            <person name="Spatafora J.W."/>
            <person name="Visel A."/>
            <person name="Grigoriev I.V."/>
        </authorList>
    </citation>
    <scope>NUCLEOTIDE SEQUENCE [LARGE SCALE GENOMIC DNA]</scope>
    <source>
        <strain evidence="1 2">12-1054</strain>
    </source>
</reference>
<keyword evidence="1" id="KW-0808">Transferase</keyword>
<accession>A0A1Y2ENQ0</accession>
<dbReference type="InterPro" id="IPR029044">
    <property type="entry name" value="Nucleotide-diphossugar_trans"/>
</dbReference>
<gene>
    <name evidence="1" type="ORF">BCR37DRAFT_334929</name>
</gene>
<dbReference type="GO" id="GO:0016757">
    <property type="term" value="F:glycosyltransferase activity"/>
    <property type="evidence" value="ECO:0007669"/>
    <property type="project" value="InterPro"/>
</dbReference>
<dbReference type="PANTHER" id="PTHR11183">
    <property type="entry name" value="GLYCOGENIN SUBFAMILY MEMBER"/>
    <property type="match status" value="1"/>
</dbReference>
<sequence length="292" mass="33804">KRVWMTLLTNKAYLEGALTLDFSIKQTGSKYPLVVFHPPTIEAEVLEELAKRNIRTKQVDLLLPTTFKDYGIDERFYDCWSKLLPHGMVSYDRIVELDADMLVRHNIDELMEMTLPTGTMAATHACVCNPNNISHYPADWVPHNCAYTKQHETPEAAHLMSHAVEAGSGLAIMNGGLQVIDPNQKHFNAIAAIMQNETLTSTFAFADQSLLSYYFKDNWISLPYVYNALKTMRQHHAPMWNDDRVKVVHYILNDKPWHDVLEEESEFVPNQWWWRAQRERLHYESAEQARAD</sequence>
<organism evidence="1 2">
    <name type="scientific">Protomyces lactucae-debilis</name>
    <dbReference type="NCBI Taxonomy" id="2754530"/>
    <lineage>
        <taxon>Eukaryota</taxon>
        <taxon>Fungi</taxon>
        <taxon>Dikarya</taxon>
        <taxon>Ascomycota</taxon>
        <taxon>Taphrinomycotina</taxon>
        <taxon>Taphrinomycetes</taxon>
        <taxon>Taphrinales</taxon>
        <taxon>Protomycetaceae</taxon>
        <taxon>Protomyces</taxon>
    </lineage>
</organism>
<dbReference type="AlphaFoldDB" id="A0A1Y2ENQ0"/>
<feature type="non-terminal residue" evidence="1">
    <location>
        <position position="292"/>
    </location>
</feature>
<name>A0A1Y2ENQ0_PROLT</name>
<dbReference type="EMBL" id="MCFI01000037">
    <property type="protein sequence ID" value="ORY73201.1"/>
    <property type="molecule type" value="Genomic_DNA"/>
</dbReference>